<name>A0AA37BQK8_9ARCH</name>
<gene>
    <name evidence="1" type="ORF">GCM10007108_06310</name>
</gene>
<sequence>MAKEIEVIERRQVPENLEASMAKIIEVLGNGEVMEKFARLLDAVQRSEILTFLTALLENWDRVMKVITEELTDERMARFIRNALSVFAIVSSVDTDRLMKAVSKMAGDGSAPARSGDLAHNLSSLINLLSDPEVSAGLTKVLRLIGSI</sequence>
<organism evidence="1 2">
    <name type="scientific">Thermogymnomonas acidicola</name>
    <dbReference type="NCBI Taxonomy" id="399579"/>
    <lineage>
        <taxon>Archaea</taxon>
        <taxon>Methanobacteriati</taxon>
        <taxon>Thermoplasmatota</taxon>
        <taxon>Thermoplasmata</taxon>
        <taxon>Thermoplasmatales</taxon>
        <taxon>Thermogymnomonas</taxon>
    </lineage>
</organism>
<proteinExistence type="predicted"/>
<dbReference type="AlphaFoldDB" id="A0AA37BQK8"/>
<reference evidence="1" key="2">
    <citation type="submission" date="2022-09" db="EMBL/GenBank/DDBJ databases">
        <authorList>
            <person name="Sun Q."/>
            <person name="Ohkuma M."/>
        </authorList>
    </citation>
    <scope>NUCLEOTIDE SEQUENCE</scope>
    <source>
        <strain evidence="1">JCM 13583</strain>
    </source>
</reference>
<evidence type="ECO:0000313" key="1">
    <source>
        <dbReference type="EMBL" id="GGM70996.1"/>
    </source>
</evidence>
<dbReference type="RefSeq" id="WP_188680236.1">
    <property type="nucleotide sequence ID" value="NZ_BMNY01000001.1"/>
</dbReference>
<protein>
    <recommendedName>
        <fullName evidence="3">DUF1641 domain-containing protein</fullName>
    </recommendedName>
</protein>
<comment type="caution">
    <text evidence="1">The sequence shown here is derived from an EMBL/GenBank/DDBJ whole genome shotgun (WGS) entry which is preliminary data.</text>
</comment>
<dbReference type="Proteomes" id="UP000632195">
    <property type="component" value="Unassembled WGS sequence"/>
</dbReference>
<keyword evidence="2" id="KW-1185">Reference proteome</keyword>
<reference evidence="1" key="1">
    <citation type="journal article" date="2014" name="Int. J. Syst. Evol. Microbiol.">
        <title>Complete genome sequence of Corynebacterium casei LMG S-19264T (=DSM 44701T), isolated from a smear-ripened cheese.</title>
        <authorList>
            <consortium name="US DOE Joint Genome Institute (JGI-PGF)"/>
            <person name="Walter F."/>
            <person name="Albersmeier A."/>
            <person name="Kalinowski J."/>
            <person name="Ruckert C."/>
        </authorList>
    </citation>
    <scope>NUCLEOTIDE SEQUENCE</scope>
    <source>
        <strain evidence="1">JCM 13583</strain>
    </source>
</reference>
<evidence type="ECO:0000313" key="2">
    <source>
        <dbReference type="Proteomes" id="UP000632195"/>
    </source>
</evidence>
<evidence type="ECO:0008006" key="3">
    <source>
        <dbReference type="Google" id="ProtNLM"/>
    </source>
</evidence>
<dbReference type="EMBL" id="BMNY01000001">
    <property type="protein sequence ID" value="GGM70996.1"/>
    <property type="molecule type" value="Genomic_DNA"/>
</dbReference>
<accession>A0AA37BQK8</accession>